<dbReference type="Gene3D" id="2.60.120.830">
    <property type="match status" value="1"/>
</dbReference>
<dbReference type="InterPro" id="IPR036383">
    <property type="entry name" value="TSP1_rpt_sf"/>
</dbReference>
<keyword evidence="7" id="KW-0482">Metalloprotease</keyword>
<dbReference type="Gene3D" id="3.40.390.10">
    <property type="entry name" value="Collagenase (Catalytic Domain)"/>
    <property type="match status" value="1"/>
</dbReference>
<reference evidence="13 14" key="1">
    <citation type="submission" date="2021-04" db="EMBL/GenBank/DDBJ databases">
        <authorList>
            <person name="Bliznina A."/>
        </authorList>
    </citation>
    <scope>NUCLEOTIDE SEQUENCE [LARGE SCALE GENOMIC DNA]</scope>
</reference>
<dbReference type="InterPro" id="IPR010294">
    <property type="entry name" value="ADAMTS_spacer1"/>
</dbReference>
<dbReference type="InterPro" id="IPR001590">
    <property type="entry name" value="Peptidase_M12B"/>
</dbReference>
<evidence type="ECO:0000313" key="14">
    <source>
        <dbReference type="Proteomes" id="UP001158576"/>
    </source>
</evidence>
<evidence type="ECO:0000256" key="6">
    <source>
        <dbReference type="ARBA" id="ARBA00022833"/>
    </source>
</evidence>
<keyword evidence="4 10" id="KW-0479">Metal-binding</keyword>
<dbReference type="Pfam" id="PF17771">
    <property type="entry name" value="ADAMTS_CR_2"/>
    <property type="match status" value="1"/>
</dbReference>
<keyword evidence="8" id="KW-1015">Disulfide bond</keyword>
<dbReference type="Gene3D" id="2.20.100.10">
    <property type="entry name" value="Thrombospondin type-1 (TSP1) repeat"/>
    <property type="match status" value="1"/>
</dbReference>
<evidence type="ECO:0000256" key="9">
    <source>
        <dbReference type="ARBA" id="ARBA00023180"/>
    </source>
</evidence>
<dbReference type="InterPro" id="IPR024079">
    <property type="entry name" value="MetalloPept_cat_dom_sf"/>
</dbReference>
<dbReference type="EMBL" id="OU015567">
    <property type="protein sequence ID" value="CAG5112322.1"/>
    <property type="molecule type" value="Genomic_DNA"/>
</dbReference>
<dbReference type="PRINTS" id="PR01705">
    <property type="entry name" value="TSP1REPEAT"/>
</dbReference>
<feature type="domain" description="Peptidase M12B" evidence="12">
    <location>
        <begin position="2"/>
        <end position="191"/>
    </location>
</feature>
<dbReference type="Pfam" id="PF05986">
    <property type="entry name" value="ADAMTS_spacer1"/>
    <property type="match status" value="1"/>
</dbReference>
<keyword evidence="9" id="KW-0325">Glycoprotein</keyword>
<evidence type="ECO:0000313" key="13">
    <source>
        <dbReference type="EMBL" id="CAG5112322.1"/>
    </source>
</evidence>
<feature type="compositionally biased region" description="Polar residues" evidence="11">
    <location>
        <begin position="906"/>
        <end position="915"/>
    </location>
</feature>
<dbReference type="PANTHER" id="PTHR13723">
    <property type="entry name" value="ADAMTS A DISINTEGRIN AND METALLOPROTEASE WITH THROMBOSPONDIN MOTIFS PROTEASE"/>
    <property type="match status" value="1"/>
</dbReference>
<dbReference type="Pfam" id="PF00090">
    <property type="entry name" value="TSP_1"/>
    <property type="match status" value="1"/>
</dbReference>
<dbReference type="PROSITE" id="PS50215">
    <property type="entry name" value="ADAM_MEPRO"/>
    <property type="match status" value="1"/>
</dbReference>
<dbReference type="Gene3D" id="3.40.1620.60">
    <property type="match status" value="1"/>
</dbReference>
<keyword evidence="5" id="KW-0378">Hydrolase</keyword>
<evidence type="ECO:0000259" key="12">
    <source>
        <dbReference type="PROSITE" id="PS50215"/>
    </source>
</evidence>
<evidence type="ECO:0000256" key="4">
    <source>
        <dbReference type="ARBA" id="ARBA00022723"/>
    </source>
</evidence>
<name>A0ABN7TAB0_OIKDI</name>
<keyword evidence="2" id="KW-0964">Secreted</keyword>
<evidence type="ECO:0000256" key="11">
    <source>
        <dbReference type="SAM" id="MobiDB-lite"/>
    </source>
</evidence>
<dbReference type="SUPFAM" id="SSF55486">
    <property type="entry name" value="Metalloproteases ('zincins'), catalytic domain"/>
    <property type="match status" value="1"/>
</dbReference>
<evidence type="ECO:0000256" key="8">
    <source>
        <dbReference type="ARBA" id="ARBA00023157"/>
    </source>
</evidence>
<evidence type="ECO:0000256" key="1">
    <source>
        <dbReference type="ARBA" id="ARBA00004613"/>
    </source>
</evidence>
<keyword evidence="6 10" id="KW-0862">Zinc</keyword>
<proteinExistence type="predicted"/>
<dbReference type="SMART" id="SM00209">
    <property type="entry name" value="TSP1"/>
    <property type="match status" value="2"/>
</dbReference>
<dbReference type="Proteomes" id="UP001158576">
    <property type="component" value="Chromosome 2"/>
</dbReference>
<comment type="subcellular location">
    <subcellularLocation>
        <location evidence="1">Secreted</location>
    </subcellularLocation>
</comment>
<evidence type="ECO:0000256" key="2">
    <source>
        <dbReference type="ARBA" id="ARBA00022525"/>
    </source>
</evidence>
<dbReference type="Pfam" id="PF01421">
    <property type="entry name" value="Reprolysin"/>
    <property type="match status" value="1"/>
</dbReference>
<dbReference type="PANTHER" id="PTHR13723:SF304">
    <property type="entry name" value="A DISINTEGRIN AND METALLOPROTEINASE WITH THROMBOSPONDIN MOTIFS 2-LIKE PROTEIN"/>
    <property type="match status" value="1"/>
</dbReference>
<accession>A0ABN7TAB0</accession>
<sequence>MGKIETIVVADYSVVRFHDDVVLYICNLIHYMNTIYAHDALKPFKINIVLKDVILERDRRRSESRIHPNNADRSLGEVKNYASQIYNQRRQDHLIYLTKEFFGPAGFAPVKSMCRGGDASTLVHEDGFQSVFVMVHETGHNLGMEHDGENQNMCGDFTHQGSIMSPLVQSNFKTFTWSHCSQAYLRKYMREFRCINTQPSSSYRSCDSGTQRVYTLDEQCAMDFGKDFSLCKNFIDHCDALWCSSPMNPTFCRTKSKAPPLDGTPCRGPDPRKDYHCFGGRCIEEPNENGDIDGSWSNWGSWSQCSAGGVTRRTCGYGAQNRRRACNNPEPHGRGRPCEGESLETTICRIGHPCPPEQDNRAAECRATSLNLLPAESPSNDQCKLFCRDDNHRERPTNQLVSHGTPCSYDDPHKFCIFGKCENYGCDIGGQMKYYNECGICDGRTSDCTFVDQNVRKTNRQSGVSVKRVYTIPKGAYNVAIREENSNSYYTGHFLGLKDARGTFLIRGEYVTKPGVFRTEHNVVHGNTLWKYQNVHTQDVLETKGPTTEEYTLSMKLKEARKTYNIKITYALKGRAIKPPPPPSRNNQWNYQWKHMTPKRGRCSVECGNGHKTTRVRCFKYRARRRGRPRRQKARASDCSAHLGRPPPQKRIPCVGTNCKYQKGPWSECLNGVGDACREQTKYMQVFTRTRTVECRNMRSGKVYPETACQSQPKPPTTETCASENIPECPGEWEYGPWSDCLCNNRATCSCDGMRRRKVTCSASSEVLCRDMKPSTSETCRAPDCTTTSQSKCVDQTVFCEMGTDQLIEYCQSPKFIEICCAKCRNLGSRVRAAHVAVFDEREFDFSKLEKPGGWLTWPWGRCEMRKDTSQCEMRRTVQCERDHSSRKTRRKAEKKDRSILRSPLTYRNDNSSCDESLRPMSTAPCPCS</sequence>
<feature type="region of interest" description="Disordered" evidence="11">
    <location>
        <begin position="883"/>
        <end position="929"/>
    </location>
</feature>
<evidence type="ECO:0000256" key="3">
    <source>
        <dbReference type="ARBA" id="ARBA00022670"/>
    </source>
</evidence>
<feature type="active site" evidence="10">
    <location>
        <position position="137"/>
    </location>
</feature>
<dbReference type="InterPro" id="IPR000884">
    <property type="entry name" value="TSP1_rpt"/>
</dbReference>
<gene>
    <name evidence="13" type="ORF">OKIOD_LOCUS15313</name>
</gene>
<evidence type="ECO:0000256" key="7">
    <source>
        <dbReference type="ARBA" id="ARBA00023049"/>
    </source>
</evidence>
<feature type="binding site" evidence="10">
    <location>
        <position position="136"/>
    </location>
    <ligand>
        <name>Zn(2+)</name>
        <dbReference type="ChEBI" id="CHEBI:29105"/>
        <note>catalytic</note>
    </ligand>
</feature>
<evidence type="ECO:0000256" key="5">
    <source>
        <dbReference type="ARBA" id="ARBA00022801"/>
    </source>
</evidence>
<comment type="caution">
    <text evidence="10">Lacks conserved residue(s) required for the propagation of feature annotation.</text>
</comment>
<feature type="binding site" evidence="10">
    <location>
        <position position="140"/>
    </location>
    <ligand>
        <name>Zn(2+)</name>
        <dbReference type="ChEBI" id="CHEBI:29105"/>
        <note>catalytic</note>
    </ligand>
</feature>
<keyword evidence="3" id="KW-0645">Protease</keyword>
<dbReference type="InterPro" id="IPR050439">
    <property type="entry name" value="ADAMTS_ADAMTS-like"/>
</dbReference>
<protein>
    <submittedName>
        <fullName evidence="13">Oidioi.mRNA.OKI2018_I69.chr2.g6548.t1.cds</fullName>
    </submittedName>
</protein>
<feature type="binding site" evidence="10">
    <location>
        <position position="146"/>
    </location>
    <ligand>
        <name>Zn(2+)</name>
        <dbReference type="ChEBI" id="CHEBI:29105"/>
        <note>catalytic</note>
    </ligand>
</feature>
<organism evidence="13 14">
    <name type="scientific">Oikopleura dioica</name>
    <name type="common">Tunicate</name>
    <dbReference type="NCBI Taxonomy" id="34765"/>
    <lineage>
        <taxon>Eukaryota</taxon>
        <taxon>Metazoa</taxon>
        <taxon>Chordata</taxon>
        <taxon>Tunicata</taxon>
        <taxon>Appendicularia</taxon>
        <taxon>Copelata</taxon>
        <taxon>Oikopleuridae</taxon>
        <taxon>Oikopleura</taxon>
    </lineage>
</organism>
<dbReference type="PROSITE" id="PS50092">
    <property type="entry name" value="TSP1"/>
    <property type="match status" value="2"/>
</dbReference>
<dbReference type="InterPro" id="IPR041645">
    <property type="entry name" value="ADAMTS_CR_2"/>
</dbReference>
<keyword evidence="14" id="KW-1185">Reference proteome</keyword>
<dbReference type="SUPFAM" id="SSF82895">
    <property type="entry name" value="TSP-1 type 1 repeat"/>
    <property type="match status" value="1"/>
</dbReference>
<evidence type="ECO:0000256" key="10">
    <source>
        <dbReference type="PROSITE-ProRule" id="PRU00276"/>
    </source>
</evidence>